<protein>
    <submittedName>
        <fullName evidence="2">Uncharacterized protein</fullName>
    </submittedName>
</protein>
<dbReference type="EMBL" id="IAAA01039990">
    <property type="protein sequence ID" value="LAA10260.1"/>
    <property type="molecule type" value="mRNA"/>
</dbReference>
<feature type="signal peptide" evidence="1">
    <location>
        <begin position="1"/>
        <end position="19"/>
    </location>
</feature>
<accession>A0A2L2YS52</accession>
<dbReference type="EMBL" id="IAAA01039988">
    <property type="protein sequence ID" value="LAA10255.1"/>
    <property type="molecule type" value="mRNA"/>
</dbReference>
<dbReference type="OrthoDB" id="549017at2759"/>
<dbReference type="EMBL" id="IAAA01039989">
    <property type="protein sequence ID" value="LAA10257.1"/>
    <property type="molecule type" value="mRNA"/>
</dbReference>
<evidence type="ECO:0000313" key="2">
    <source>
        <dbReference type="EMBL" id="LAA10260.1"/>
    </source>
</evidence>
<reference evidence="2" key="1">
    <citation type="journal article" date="2016" name="Mol. Ecol. Resour.">
        <title>Evaluation of the impact of RNA preservation methods of spiders for de novo transcriptome assembly.</title>
        <authorList>
            <person name="Kono N."/>
            <person name="Nakamura H."/>
            <person name="Ito Y."/>
            <person name="Tomita M."/>
            <person name="Arakawa K."/>
        </authorList>
    </citation>
    <scope>NUCLEOTIDE SEQUENCE</scope>
    <source>
        <tissue evidence="2">Whole body</tissue>
    </source>
</reference>
<name>A0A2L2YS52_PARTP</name>
<organism evidence="2">
    <name type="scientific">Parasteatoda tepidariorum</name>
    <name type="common">Common house spider</name>
    <name type="synonym">Achaearanea tepidariorum</name>
    <dbReference type="NCBI Taxonomy" id="114398"/>
    <lineage>
        <taxon>Eukaryota</taxon>
        <taxon>Metazoa</taxon>
        <taxon>Ecdysozoa</taxon>
        <taxon>Arthropoda</taxon>
        <taxon>Chelicerata</taxon>
        <taxon>Arachnida</taxon>
        <taxon>Araneae</taxon>
        <taxon>Araneomorphae</taxon>
        <taxon>Entelegynae</taxon>
        <taxon>Araneoidea</taxon>
        <taxon>Theridiidae</taxon>
        <taxon>Parasteatoda</taxon>
    </lineage>
</organism>
<keyword evidence="1" id="KW-0732">Signal</keyword>
<dbReference type="AlphaFoldDB" id="A0A2L2YS52"/>
<feature type="chain" id="PRO_5014562270" evidence="1">
    <location>
        <begin position="20"/>
        <end position="72"/>
    </location>
</feature>
<sequence>MVLSLLIFTSNFISSPSWGLMTPRELETFRPPKSFRLNEKNLPKINDQESTLASTLENFIVLAEKFEAAFPT</sequence>
<evidence type="ECO:0000256" key="1">
    <source>
        <dbReference type="SAM" id="SignalP"/>
    </source>
</evidence>
<proteinExistence type="evidence at transcript level"/>